<accession>A0A0G1KT25</accession>
<keyword evidence="1" id="KW-0812">Transmembrane</keyword>
<feature type="transmembrane region" description="Helical" evidence="1">
    <location>
        <begin position="97"/>
        <end position="115"/>
    </location>
</feature>
<dbReference type="InterPro" id="IPR043993">
    <property type="entry name" value="T4SS_pilin"/>
</dbReference>
<comment type="caution">
    <text evidence="2">The sequence shown here is derived from an EMBL/GenBank/DDBJ whole genome shotgun (WGS) entry which is preliminary data.</text>
</comment>
<sequence length="151" mass="15926">MKTKPQQQATAKLVGLWVKLVMFSLVVVDVVVNLISTKSSFAQPADGSNLEQQIANIFSTSLPILVGVLAVVVIIVAGVVYAFDLGGGKQSGVAKEMIIAAISGVILFMLARWLLAELNSLFGSNNIPTGSPPDNHYYTPGEDPVGPGIIF</sequence>
<dbReference type="Proteomes" id="UP000033958">
    <property type="component" value="Unassembled WGS sequence"/>
</dbReference>
<protein>
    <submittedName>
        <fullName evidence="2">Uncharacterized protein</fullName>
    </submittedName>
</protein>
<feature type="transmembrane region" description="Helical" evidence="1">
    <location>
        <begin position="64"/>
        <end position="85"/>
    </location>
</feature>
<dbReference type="AlphaFoldDB" id="A0A0G1KT25"/>
<keyword evidence="1" id="KW-0472">Membrane</keyword>
<name>A0A0G1KT25_UNCK3</name>
<reference evidence="2 3" key="1">
    <citation type="journal article" date="2015" name="Nature">
        <title>rRNA introns, odd ribosomes, and small enigmatic genomes across a large radiation of phyla.</title>
        <authorList>
            <person name="Brown C.T."/>
            <person name="Hug L.A."/>
            <person name="Thomas B.C."/>
            <person name="Sharon I."/>
            <person name="Castelle C.J."/>
            <person name="Singh A."/>
            <person name="Wilkins M.J."/>
            <person name="Williams K.H."/>
            <person name="Banfield J.F."/>
        </authorList>
    </citation>
    <scope>NUCLEOTIDE SEQUENCE [LARGE SCALE GENOMIC DNA]</scope>
</reference>
<keyword evidence="1" id="KW-1133">Transmembrane helix</keyword>
<dbReference type="Pfam" id="PF18895">
    <property type="entry name" value="T4SS_pilin"/>
    <property type="match status" value="1"/>
</dbReference>
<proteinExistence type="predicted"/>
<organism evidence="2 3">
    <name type="scientific">candidate division Kazan bacterium GW2011_GWB1_45_10</name>
    <dbReference type="NCBI Taxonomy" id="1620411"/>
    <lineage>
        <taxon>Bacteria</taxon>
        <taxon>Bacteria division Kazan-3B-28</taxon>
    </lineage>
</organism>
<evidence type="ECO:0000313" key="3">
    <source>
        <dbReference type="Proteomes" id="UP000033958"/>
    </source>
</evidence>
<feature type="transmembrane region" description="Helical" evidence="1">
    <location>
        <begin position="12"/>
        <end position="35"/>
    </location>
</feature>
<gene>
    <name evidence="2" type="ORF">VE97_C0022G0006</name>
</gene>
<evidence type="ECO:0000256" key="1">
    <source>
        <dbReference type="SAM" id="Phobius"/>
    </source>
</evidence>
<dbReference type="EMBL" id="LCJZ01000022">
    <property type="protein sequence ID" value="KKT86650.1"/>
    <property type="molecule type" value="Genomic_DNA"/>
</dbReference>
<evidence type="ECO:0000313" key="2">
    <source>
        <dbReference type="EMBL" id="KKT86650.1"/>
    </source>
</evidence>